<dbReference type="STRING" id="205917.A0A4Y9YVR7"/>
<evidence type="ECO:0000256" key="3">
    <source>
        <dbReference type="ARBA" id="ARBA00022679"/>
    </source>
</evidence>
<evidence type="ECO:0000256" key="5">
    <source>
        <dbReference type="ARBA" id="ARBA00022777"/>
    </source>
</evidence>
<evidence type="ECO:0000259" key="9">
    <source>
        <dbReference type="SMART" id="SM00387"/>
    </source>
</evidence>
<dbReference type="InterPro" id="IPR003594">
    <property type="entry name" value="HATPase_dom"/>
</dbReference>
<keyword evidence="4 8" id="KW-0547">Nucleotide-binding</keyword>
<dbReference type="GO" id="GO:0005524">
    <property type="term" value="F:ATP binding"/>
    <property type="evidence" value="ECO:0007669"/>
    <property type="project" value="UniProtKB-UniRule"/>
</dbReference>
<evidence type="ECO:0000256" key="7">
    <source>
        <dbReference type="ARBA" id="ARBA00023128"/>
    </source>
</evidence>
<keyword evidence="11" id="KW-1185">Reference proteome</keyword>
<feature type="domain" description="Histidine kinase/HSP90-like ATPase" evidence="9">
    <location>
        <begin position="350"/>
        <end position="529"/>
    </location>
</feature>
<evidence type="ECO:0000256" key="1">
    <source>
        <dbReference type="ARBA" id="ARBA00006155"/>
    </source>
</evidence>
<evidence type="ECO:0000256" key="4">
    <source>
        <dbReference type="ARBA" id="ARBA00022741"/>
    </source>
</evidence>
<dbReference type="AlphaFoldDB" id="A0A4Y9YVR7"/>
<reference evidence="10 11" key="1">
    <citation type="submission" date="2019-02" db="EMBL/GenBank/DDBJ databases">
        <title>Genome sequencing of the rare red list fungi Dentipellis fragilis.</title>
        <authorList>
            <person name="Buettner E."/>
            <person name="Kellner H."/>
        </authorList>
    </citation>
    <scope>NUCLEOTIDE SEQUENCE [LARGE SCALE GENOMIC DNA]</scope>
    <source>
        <strain evidence="10 11">DSM 105465</strain>
    </source>
</reference>
<evidence type="ECO:0000256" key="6">
    <source>
        <dbReference type="ARBA" id="ARBA00022840"/>
    </source>
</evidence>
<evidence type="ECO:0000256" key="8">
    <source>
        <dbReference type="RuleBase" id="RU366032"/>
    </source>
</evidence>
<dbReference type="PANTHER" id="PTHR11947">
    <property type="entry name" value="PYRUVATE DEHYDROGENASE KINASE"/>
    <property type="match status" value="1"/>
</dbReference>
<comment type="subcellular location">
    <subcellularLocation>
        <location evidence="8">Mitochondrion matrix</location>
    </subcellularLocation>
</comment>
<dbReference type="InterPro" id="IPR036890">
    <property type="entry name" value="HATPase_C_sf"/>
</dbReference>
<dbReference type="SMART" id="SM00387">
    <property type="entry name" value="HATPase_c"/>
    <property type="match status" value="1"/>
</dbReference>
<gene>
    <name evidence="10" type="ORF">EVG20_g5402</name>
</gene>
<dbReference type="Proteomes" id="UP000298327">
    <property type="component" value="Unassembled WGS sequence"/>
</dbReference>
<dbReference type="Gene3D" id="3.30.565.10">
    <property type="entry name" value="Histidine kinase-like ATPase, C-terminal domain"/>
    <property type="match status" value="1"/>
</dbReference>
<evidence type="ECO:0000256" key="2">
    <source>
        <dbReference type="ARBA" id="ARBA00022553"/>
    </source>
</evidence>
<dbReference type="EC" id="2.7.11.-" evidence="8"/>
<keyword evidence="6 8" id="KW-0067">ATP-binding</keyword>
<keyword evidence="3 8" id="KW-0808">Transferase</keyword>
<proteinExistence type="inferred from homology"/>
<dbReference type="InterPro" id="IPR039028">
    <property type="entry name" value="BCKD/PDK"/>
</dbReference>
<dbReference type="GO" id="GO:0004740">
    <property type="term" value="F:pyruvate dehydrogenase (acetyl-transferring) kinase activity"/>
    <property type="evidence" value="ECO:0007669"/>
    <property type="project" value="TreeGrafter"/>
</dbReference>
<keyword evidence="5 8" id="KW-0418">Kinase</keyword>
<dbReference type="Gene3D" id="1.20.140.20">
    <property type="entry name" value="Alpha-ketoacid/pyruvate dehydrogenase kinase, N-terminal domain"/>
    <property type="match status" value="1"/>
</dbReference>
<organism evidence="10 11">
    <name type="scientific">Dentipellis fragilis</name>
    <dbReference type="NCBI Taxonomy" id="205917"/>
    <lineage>
        <taxon>Eukaryota</taxon>
        <taxon>Fungi</taxon>
        <taxon>Dikarya</taxon>
        <taxon>Basidiomycota</taxon>
        <taxon>Agaricomycotina</taxon>
        <taxon>Agaricomycetes</taxon>
        <taxon>Russulales</taxon>
        <taxon>Hericiaceae</taxon>
        <taxon>Dentipellis</taxon>
    </lineage>
</organism>
<dbReference type="EMBL" id="SEOQ01000318">
    <property type="protein sequence ID" value="TFY65681.1"/>
    <property type="molecule type" value="Genomic_DNA"/>
</dbReference>
<dbReference type="SUPFAM" id="SSF69012">
    <property type="entry name" value="alpha-ketoacid dehydrogenase kinase, N-terminal domain"/>
    <property type="match status" value="1"/>
</dbReference>
<keyword evidence="7 8" id="KW-0496">Mitochondrion</keyword>
<feature type="non-terminal residue" evidence="10">
    <location>
        <position position="1"/>
    </location>
</feature>
<keyword evidence="2" id="KW-0597">Phosphoprotein</keyword>
<dbReference type="InterPro" id="IPR036784">
    <property type="entry name" value="AK/P_DHK_N_sf"/>
</dbReference>
<sequence length="536" mass="58428">RARRKVATERDFLDAVEKVVRQGTKFSSTPLYQVIYDIPLLKAESIYKHENGLRVPPAWAILIRSSLSEFAASICLLRLAAALSCVLRDTALAMVRARPGCVHKLLSAASTSSSSPALRRYYFRRTPEPAPPEVAELLAAYAQHTPRPLTLGTLLSFGQPLTPQSVLTSVSYAQAEIPRRLATRIRSLEGLPFIVGTNPYIARILDGFRRSFLTLASYPSVTTLEENAAFVEQLDALVHNHANDIPTIAKGFQECIRYMTPEQISNFVDAAIHNRIAVRLIAEQHVALTYGLHNHQQRQGHVGIIDMACSPMELLRTCGSFLSMDIPMLPSRKCFRHRPRSIASSPFRSYVPVHLEYILTEILKNAFRASVEHHFKQHGTSYSGAVPPIIVTIVRPPRTPGLASPPMLTLRIRDQGGGVTPAILGRIFSYSFTTAGRNSAHSDDSGGPYAAQHIGGSAAVGSDAGGAGEANLFGEITAKGVQAGMGTIAGLGFGLPMSRLYARYFGGSLDLYPLDGWGSDVLLKMRCLDAAEDLEI</sequence>
<dbReference type="GO" id="GO:0010906">
    <property type="term" value="P:regulation of glucose metabolic process"/>
    <property type="evidence" value="ECO:0007669"/>
    <property type="project" value="TreeGrafter"/>
</dbReference>
<dbReference type="InterPro" id="IPR018955">
    <property type="entry name" value="BCDHK/PDK_N"/>
</dbReference>
<dbReference type="PANTHER" id="PTHR11947:SF20">
    <property type="entry name" value="[3-METHYL-2-OXOBUTANOATE DEHYDROGENASE [LIPOAMIDE]] KINASE, MITOCHONDRIAL"/>
    <property type="match status" value="1"/>
</dbReference>
<evidence type="ECO:0000313" key="10">
    <source>
        <dbReference type="EMBL" id="TFY65681.1"/>
    </source>
</evidence>
<dbReference type="Pfam" id="PF10436">
    <property type="entry name" value="BCDHK_Adom3"/>
    <property type="match status" value="1"/>
</dbReference>
<name>A0A4Y9YVR7_9AGAM</name>
<comment type="similarity">
    <text evidence="1 8">Belongs to the PDK/BCKDK protein kinase family.</text>
</comment>
<dbReference type="SUPFAM" id="SSF55874">
    <property type="entry name" value="ATPase domain of HSP90 chaperone/DNA topoisomerase II/histidine kinase"/>
    <property type="match status" value="1"/>
</dbReference>
<comment type="caution">
    <text evidence="10">The sequence shown here is derived from an EMBL/GenBank/DDBJ whole genome shotgun (WGS) entry which is preliminary data.</text>
</comment>
<evidence type="ECO:0000313" key="11">
    <source>
        <dbReference type="Proteomes" id="UP000298327"/>
    </source>
</evidence>
<dbReference type="OrthoDB" id="3264224at2759"/>
<accession>A0A4Y9YVR7</accession>
<dbReference type="GO" id="GO:0005759">
    <property type="term" value="C:mitochondrial matrix"/>
    <property type="evidence" value="ECO:0007669"/>
    <property type="project" value="UniProtKB-SubCell"/>
</dbReference>
<protein>
    <recommendedName>
        <fullName evidence="8">Protein-serine/threonine kinase</fullName>
        <ecNumber evidence="8">2.7.11.-</ecNumber>
    </recommendedName>
</protein>